<dbReference type="Proteomes" id="UP000295351">
    <property type="component" value="Unassembled WGS sequence"/>
</dbReference>
<evidence type="ECO:0000313" key="2">
    <source>
        <dbReference type="Proteomes" id="UP000295351"/>
    </source>
</evidence>
<dbReference type="AlphaFoldDB" id="A0A4R2CYI7"/>
<organism evidence="1 2">
    <name type="scientific">Shinella granuli</name>
    <dbReference type="NCBI Taxonomy" id="323621"/>
    <lineage>
        <taxon>Bacteria</taxon>
        <taxon>Pseudomonadati</taxon>
        <taxon>Pseudomonadota</taxon>
        <taxon>Alphaproteobacteria</taxon>
        <taxon>Hyphomicrobiales</taxon>
        <taxon>Rhizobiaceae</taxon>
        <taxon>Shinella</taxon>
    </lineage>
</organism>
<name>A0A4R2CYI7_SHIGR</name>
<proteinExistence type="predicted"/>
<protein>
    <submittedName>
        <fullName evidence="1">Uncharacterized protein</fullName>
    </submittedName>
</protein>
<gene>
    <name evidence="1" type="ORF">EV665_107227</name>
</gene>
<dbReference type="RefSeq" id="WP_064331702.1">
    <property type="nucleotide sequence ID" value="NZ_BAABEI010000012.1"/>
</dbReference>
<sequence length="94" mass="10738">MTKKPENRYDRREDGTGMSTKADIDALQLELWATQYWMKYLYVAQAKGERMRSADILDLIEELKATAPSDEADRFPVCERVGLEIAALLRKAGN</sequence>
<keyword evidence="2" id="KW-1185">Reference proteome</keyword>
<accession>A0A4R2CYI7</accession>
<reference evidence="1 2" key="1">
    <citation type="submission" date="2019-03" db="EMBL/GenBank/DDBJ databases">
        <title>Genomic Encyclopedia of Type Strains, Phase IV (KMG-IV): sequencing the most valuable type-strain genomes for metagenomic binning, comparative biology and taxonomic classification.</title>
        <authorList>
            <person name="Goeker M."/>
        </authorList>
    </citation>
    <scope>NUCLEOTIDE SEQUENCE [LARGE SCALE GENOMIC DNA]</scope>
    <source>
        <strain evidence="1 2">DSM 18401</strain>
    </source>
</reference>
<comment type="caution">
    <text evidence="1">The sequence shown here is derived from an EMBL/GenBank/DDBJ whole genome shotgun (WGS) entry which is preliminary data.</text>
</comment>
<dbReference type="EMBL" id="SLVX01000007">
    <property type="protein sequence ID" value="TCN45392.1"/>
    <property type="molecule type" value="Genomic_DNA"/>
</dbReference>
<evidence type="ECO:0000313" key="1">
    <source>
        <dbReference type="EMBL" id="TCN45392.1"/>
    </source>
</evidence>